<protein>
    <submittedName>
        <fullName evidence="3">S-layer homology domain-containing protein</fullName>
    </submittedName>
</protein>
<keyword evidence="1" id="KW-0732">Signal</keyword>
<dbReference type="Proteomes" id="UP000547209">
    <property type="component" value="Unassembled WGS sequence"/>
</dbReference>
<name>A0A7X0RVL4_9BACL</name>
<reference evidence="3 4" key="1">
    <citation type="submission" date="2020-08" db="EMBL/GenBank/DDBJ databases">
        <title>Cohnella phylogeny.</title>
        <authorList>
            <person name="Dunlap C."/>
        </authorList>
    </citation>
    <scope>NUCLEOTIDE SEQUENCE [LARGE SCALE GENOMIC DNA]</scope>
    <source>
        <strain evidence="3 4">DSM 28246</strain>
    </source>
</reference>
<accession>A0A7X0RVL4</accession>
<organism evidence="3 4">
    <name type="scientific">Cohnella nanjingensis</name>
    <dbReference type="NCBI Taxonomy" id="1387779"/>
    <lineage>
        <taxon>Bacteria</taxon>
        <taxon>Bacillati</taxon>
        <taxon>Bacillota</taxon>
        <taxon>Bacilli</taxon>
        <taxon>Bacillales</taxon>
        <taxon>Paenibacillaceae</taxon>
        <taxon>Cohnella</taxon>
    </lineage>
</organism>
<dbReference type="PANTHER" id="PTHR43308:SF5">
    <property type="entry name" value="S-LAYER PROTEIN _ PEPTIDOGLYCAN ENDO-BETA-N-ACETYLGLUCOSAMINIDASE"/>
    <property type="match status" value="1"/>
</dbReference>
<dbReference type="PANTHER" id="PTHR43308">
    <property type="entry name" value="OUTER MEMBRANE PROTEIN ALPHA-RELATED"/>
    <property type="match status" value="1"/>
</dbReference>
<dbReference type="InterPro" id="IPR051465">
    <property type="entry name" value="Cell_Envelope_Struct_Comp"/>
</dbReference>
<feature type="domain" description="SLH" evidence="2">
    <location>
        <begin position="25"/>
        <end position="88"/>
    </location>
</feature>
<evidence type="ECO:0000313" key="3">
    <source>
        <dbReference type="EMBL" id="MBB6674492.1"/>
    </source>
</evidence>
<comment type="caution">
    <text evidence="3">The sequence shown here is derived from an EMBL/GenBank/DDBJ whole genome shotgun (WGS) entry which is preliminary data.</text>
</comment>
<dbReference type="AlphaFoldDB" id="A0A7X0RVL4"/>
<proteinExistence type="predicted"/>
<keyword evidence="4" id="KW-1185">Reference proteome</keyword>
<dbReference type="InterPro" id="IPR001119">
    <property type="entry name" value="SLH_dom"/>
</dbReference>
<evidence type="ECO:0000313" key="4">
    <source>
        <dbReference type="Proteomes" id="UP000547209"/>
    </source>
</evidence>
<feature type="chain" id="PRO_5030774818" evidence="1">
    <location>
        <begin position="25"/>
        <end position="330"/>
    </location>
</feature>
<feature type="domain" description="SLH" evidence="2">
    <location>
        <begin position="133"/>
        <end position="196"/>
    </location>
</feature>
<dbReference type="EMBL" id="JACJVP010000047">
    <property type="protein sequence ID" value="MBB6674492.1"/>
    <property type="molecule type" value="Genomic_DNA"/>
</dbReference>
<feature type="signal peptide" evidence="1">
    <location>
        <begin position="1"/>
        <end position="24"/>
    </location>
</feature>
<dbReference type="RefSeq" id="WP_185672349.1">
    <property type="nucleotide sequence ID" value="NZ_JACJVP010000047.1"/>
</dbReference>
<dbReference type="PROSITE" id="PS51272">
    <property type="entry name" value="SLH"/>
    <property type="match status" value="2"/>
</dbReference>
<sequence>MKTIIKVAVSVGLASIIFASSVFAATGKFTDVPKGYWAQSNIDQAVAAGWIGGYSNNTFKPDATITRAEFLKALMKAMKFNVTDEDTSFTDDTGWFRPYIATGLNQGVIVASAYPNDEFKPNQKITRGEIAEMTVRALGKNDEGQSKGYVAVAKSLGILSGYSDGTMGETKSATRAEAVVMIARVLDPESPNKVVGFPNTTKTIMDMINTAKNKYGTVREGFKGAVVVHKGSDDTNDDITFRIEYTSEAKVLTIDLYATDKEELSLLRDVLQVYFPKSYEKAYKDSVRISNMTFVPGNESSIIQTKYDGHKFIVYKPNTDKGLAIQIYGE</sequence>
<gene>
    <name evidence="3" type="ORF">H7C19_27800</name>
</gene>
<evidence type="ECO:0000256" key="1">
    <source>
        <dbReference type="SAM" id="SignalP"/>
    </source>
</evidence>
<dbReference type="Pfam" id="PF00395">
    <property type="entry name" value="SLH"/>
    <property type="match status" value="3"/>
</dbReference>
<evidence type="ECO:0000259" key="2">
    <source>
        <dbReference type="PROSITE" id="PS51272"/>
    </source>
</evidence>